<dbReference type="InterPro" id="IPR017452">
    <property type="entry name" value="GPCR_Rhodpsn_7TM"/>
</dbReference>
<dbReference type="AlphaFoldDB" id="A0A9P0DLM0"/>
<feature type="transmembrane region" description="Helical" evidence="9">
    <location>
        <begin position="152"/>
        <end position="175"/>
    </location>
</feature>
<gene>
    <name evidence="11" type="ORF">PHAECO_LOCUS8272</name>
</gene>
<evidence type="ECO:0000256" key="6">
    <source>
        <dbReference type="ARBA" id="ARBA00023136"/>
    </source>
</evidence>
<evidence type="ECO:0000256" key="5">
    <source>
        <dbReference type="ARBA" id="ARBA00022989"/>
    </source>
</evidence>
<dbReference type="PRINTS" id="PR00237">
    <property type="entry name" value="GPCRRHODOPSN"/>
</dbReference>
<sequence>MEGTMAALLNFRNGTNLSINVNDTVDINDSSTKAKFLLYDYLIPLIGSLIIVINLAVVISSGLILKRGQQPRSTYLFLGNVAMSDLVTGIAVVFGQIYPVAKRDHYVCAIQLGMIVSSTLTSVYSVGLIAIDRYLYILHGMQYQKWVYPTRARLLIGFSWLLGGIIGFLPLMGWYGDTDNGKICWFICLAPKKLILLTVLLGVIPIIVVMVLYSMILYRALQRIVRLRSNKSSPSEIRTVTSETNTPHLRVFRGGSTQIESQKRNQGKGIEKYFKTKSSPAVKGFDRCKAIKVVLFTTGSFLITWSPYFITSIIYVSNCELKDTSKTCKTMRIMIASPLAILGFMNSLLNPIIYAWWHKGFRSFVKRRFEVIKLRNKSIFSGSKSASTTNSSMAHNTVSKNESISEP</sequence>
<evidence type="ECO:0000256" key="4">
    <source>
        <dbReference type="ARBA" id="ARBA00022692"/>
    </source>
</evidence>
<keyword evidence="3" id="KW-1003">Cell membrane</keyword>
<evidence type="ECO:0000313" key="12">
    <source>
        <dbReference type="Proteomes" id="UP001153737"/>
    </source>
</evidence>
<keyword evidence="7" id="KW-0807">Transducer</keyword>
<feature type="transmembrane region" description="Helical" evidence="9">
    <location>
        <begin position="41"/>
        <end position="65"/>
    </location>
</feature>
<dbReference type="PROSITE" id="PS00237">
    <property type="entry name" value="G_PROTEIN_RECEP_F1_1"/>
    <property type="match status" value="1"/>
</dbReference>
<proteinExistence type="inferred from homology"/>
<evidence type="ECO:0000259" key="10">
    <source>
        <dbReference type="PROSITE" id="PS50262"/>
    </source>
</evidence>
<feature type="compositionally biased region" description="Polar residues" evidence="8">
    <location>
        <begin position="393"/>
        <end position="407"/>
    </location>
</feature>
<feature type="transmembrane region" description="Helical" evidence="9">
    <location>
        <begin position="110"/>
        <end position="131"/>
    </location>
</feature>
<keyword evidence="7" id="KW-0675">Receptor</keyword>
<feature type="transmembrane region" description="Helical" evidence="9">
    <location>
        <begin position="335"/>
        <end position="357"/>
    </location>
</feature>
<keyword evidence="7" id="KW-0297">G-protein coupled receptor</keyword>
<dbReference type="Gene3D" id="1.20.1070.10">
    <property type="entry name" value="Rhodopsin 7-helix transmembrane proteins"/>
    <property type="match status" value="1"/>
</dbReference>
<feature type="transmembrane region" description="Helical" evidence="9">
    <location>
        <begin position="293"/>
        <end position="315"/>
    </location>
</feature>
<evidence type="ECO:0000256" key="1">
    <source>
        <dbReference type="ARBA" id="ARBA00004651"/>
    </source>
</evidence>
<evidence type="ECO:0000256" key="8">
    <source>
        <dbReference type="SAM" id="MobiDB-lite"/>
    </source>
</evidence>
<feature type="transmembrane region" description="Helical" evidence="9">
    <location>
        <begin position="195"/>
        <end position="218"/>
    </location>
</feature>
<feature type="region of interest" description="Disordered" evidence="8">
    <location>
        <begin position="382"/>
        <end position="407"/>
    </location>
</feature>
<organism evidence="11 12">
    <name type="scientific">Phaedon cochleariae</name>
    <name type="common">Mustard beetle</name>
    <dbReference type="NCBI Taxonomy" id="80249"/>
    <lineage>
        <taxon>Eukaryota</taxon>
        <taxon>Metazoa</taxon>
        <taxon>Ecdysozoa</taxon>
        <taxon>Arthropoda</taxon>
        <taxon>Hexapoda</taxon>
        <taxon>Insecta</taxon>
        <taxon>Pterygota</taxon>
        <taxon>Neoptera</taxon>
        <taxon>Endopterygota</taxon>
        <taxon>Coleoptera</taxon>
        <taxon>Polyphaga</taxon>
        <taxon>Cucujiformia</taxon>
        <taxon>Chrysomeloidea</taxon>
        <taxon>Chrysomelidae</taxon>
        <taxon>Chrysomelinae</taxon>
        <taxon>Chrysomelini</taxon>
        <taxon>Phaedon</taxon>
    </lineage>
</organism>
<dbReference type="PROSITE" id="PS50262">
    <property type="entry name" value="G_PROTEIN_RECEP_F1_2"/>
    <property type="match status" value="1"/>
</dbReference>
<keyword evidence="12" id="KW-1185">Reference proteome</keyword>
<dbReference type="CDD" id="cd00637">
    <property type="entry name" value="7tm_classA_rhodopsin-like"/>
    <property type="match status" value="1"/>
</dbReference>
<evidence type="ECO:0000313" key="11">
    <source>
        <dbReference type="EMBL" id="CAH1163555.1"/>
    </source>
</evidence>
<accession>A0A9P0DLM0</accession>
<evidence type="ECO:0000256" key="3">
    <source>
        <dbReference type="ARBA" id="ARBA00022475"/>
    </source>
</evidence>
<dbReference type="PANTHER" id="PTHR22750">
    <property type="entry name" value="G-PROTEIN COUPLED RECEPTOR"/>
    <property type="match status" value="1"/>
</dbReference>
<comment type="similarity">
    <text evidence="2 7">Belongs to the G-protein coupled receptor 1 family.</text>
</comment>
<dbReference type="Pfam" id="PF00001">
    <property type="entry name" value="7tm_1"/>
    <property type="match status" value="1"/>
</dbReference>
<feature type="domain" description="G-protein coupled receptors family 1 profile" evidence="10">
    <location>
        <begin position="47"/>
        <end position="354"/>
    </location>
</feature>
<feature type="transmembrane region" description="Helical" evidence="9">
    <location>
        <begin position="77"/>
        <end position="98"/>
    </location>
</feature>
<dbReference type="SUPFAM" id="SSF81321">
    <property type="entry name" value="Family A G protein-coupled receptor-like"/>
    <property type="match status" value="1"/>
</dbReference>
<dbReference type="GO" id="GO:0005886">
    <property type="term" value="C:plasma membrane"/>
    <property type="evidence" value="ECO:0007669"/>
    <property type="project" value="UniProtKB-SubCell"/>
</dbReference>
<comment type="subcellular location">
    <subcellularLocation>
        <location evidence="1">Cell membrane</location>
        <topology evidence="1">Multi-pass membrane protein</topology>
    </subcellularLocation>
</comment>
<dbReference type="GO" id="GO:0004930">
    <property type="term" value="F:G protein-coupled receptor activity"/>
    <property type="evidence" value="ECO:0007669"/>
    <property type="project" value="UniProtKB-KW"/>
</dbReference>
<keyword evidence="5 9" id="KW-1133">Transmembrane helix</keyword>
<keyword evidence="4 7" id="KW-0812">Transmembrane</keyword>
<evidence type="ECO:0000256" key="7">
    <source>
        <dbReference type="RuleBase" id="RU000688"/>
    </source>
</evidence>
<name>A0A9P0DLM0_PHACE</name>
<keyword evidence="6 9" id="KW-0472">Membrane</keyword>
<reference evidence="11" key="2">
    <citation type="submission" date="2022-10" db="EMBL/GenBank/DDBJ databases">
        <authorList>
            <consortium name="ENA_rothamsted_submissions"/>
            <consortium name="culmorum"/>
            <person name="King R."/>
        </authorList>
    </citation>
    <scope>NUCLEOTIDE SEQUENCE</scope>
</reference>
<protein>
    <recommendedName>
        <fullName evidence="10">G-protein coupled receptors family 1 profile domain-containing protein</fullName>
    </recommendedName>
</protein>
<feature type="compositionally biased region" description="Low complexity" evidence="8">
    <location>
        <begin position="382"/>
        <end position="392"/>
    </location>
</feature>
<reference evidence="11" key="1">
    <citation type="submission" date="2022-01" db="EMBL/GenBank/DDBJ databases">
        <authorList>
            <person name="King R."/>
        </authorList>
    </citation>
    <scope>NUCLEOTIDE SEQUENCE</scope>
</reference>
<dbReference type="InterPro" id="IPR000276">
    <property type="entry name" value="GPCR_Rhodpsn"/>
</dbReference>
<dbReference type="Proteomes" id="UP001153737">
    <property type="component" value="Chromosome 4"/>
</dbReference>
<evidence type="ECO:0000256" key="9">
    <source>
        <dbReference type="SAM" id="Phobius"/>
    </source>
</evidence>
<dbReference type="EMBL" id="OU896710">
    <property type="protein sequence ID" value="CAH1163555.1"/>
    <property type="molecule type" value="Genomic_DNA"/>
</dbReference>
<dbReference type="OrthoDB" id="10011551at2759"/>
<evidence type="ECO:0000256" key="2">
    <source>
        <dbReference type="ARBA" id="ARBA00010663"/>
    </source>
</evidence>